<evidence type="ECO:0000256" key="11">
    <source>
        <dbReference type="ARBA" id="ARBA00023136"/>
    </source>
</evidence>
<dbReference type="Gene3D" id="1.10.357.140">
    <property type="entry name" value="UbiA prenyltransferase"/>
    <property type="match status" value="1"/>
</dbReference>
<organism evidence="15 16">
    <name type="scientific">Emericellopsis cladophorae</name>
    <dbReference type="NCBI Taxonomy" id="2686198"/>
    <lineage>
        <taxon>Eukaryota</taxon>
        <taxon>Fungi</taxon>
        <taxon>Dikarya</taxon>
        <taxon>Ascomycota</taxon>
        <taxon>Pezizomycotina</taxon>
        <taxon>Sordariomycetes</taxon>
        <taxon>Hypocreomycetidae</taxon>
        <taxon>Hypocreales</taxon>
        <taxon>Bionectriaceae</taxon>
        <taxon>Emericellopsis</taxon>
    </lineage>
</organism>
<dbReference type="PRINTS" id="PR00385">
    <property type="entry name" value="P450"/>
</dbReference>
<dbReference type="AlphaFoldDB" id="A0A9P9XUG3"/>
<keyword evidence="8 14" id="KW-1133">Transmembrane helix</keyword>
<evidence type="ECO:0000313" key="15">
    <source>
        <dbReference type="EMBL" id="KAI6777735.1"/>
    </source>
</evidence>
<evidence type="ECO:0000256" key="3">
    <source>
        <dbReference type="ARBA" id="ARBA00005985"/>
    </source>
</evidence>
<keyword evidence="11 14" id="KW-0472">Membrane</keyword>
<dbReference type="GO" id="GO:0006784">
    <property type="term" value="P:heme A biosynthetic process"/>
    <property type="evidence" value="ECO:0007669"/>
    <property type="project" value="TreeGrafter"/>
</dbReference>
<dbReference type="PRINTS" id="PR00463">
    <property type="entry name" value="EP450I"/>
</dbReference>
<dbReference type="GO" id="GO:0004497">
    <property type="term" value="F:monooxygenase activity"/>
    <property type="evidence" value="ECO:0007669"/>
    <property type="project" value="InterPro"/>
</dbReference>
<dbReference type="Pfam" id="PF00067">
    <property type="entry name" value="p450"/>
    <property type="match status" value="1"/>
</dbReference>
<dbReference type="EMBL" id="JAGIXG020000116">
    <property type="protein sequence ID" value="KAI6777735.1"/>
    <property type="molecule type" value="Genomic_DNA"/>
</dbReference>
<dbReference type="CDD" id="cd11069">
    <property type="entry name" value="CYP_FUM15-like"/>
    <property type="match status" value="1"/>
</dbReference>
<comment type="caution">
    <text evidence="15">The sequence shown here is derived from an EMBL/GenBank/DDBJ whole genome shotgun (WGS) entry which is preliminary data.</text>
</comment>
<evidence type="ECO:0000256" key="8">
    <source>
        <dbReference type="ARBA" id="ARBA00022989"/>
    </source>
</evidence>
<evidence type="ECO:0000256" key="5">
    <source>
        <dbReference type="ARBA" id="ARBA00022679"/>
    </source>
</evidence>
<comment type="similarity">
    <text evidence="3">Belongs to the UbiA prenyltransferase family.</text>
</comment>
<keyword evidence="13" id="KW-0479">Metal-binding</keyword>
<dbReference type="FunFam" id="1.10.357.140:FF:000004">
    <property type="entry name" value="Protoheme IX farnesyltransferase, mitochondrial"/>
    <property type="match status" value="1"/>
</dbReference>
<feature type="transmembrane region" description="Helical" evidence="14">
    <location>
        <begin position="40"/>
        <end position="60"/>
    </location>
</feature>
<dbReference type="OrthoDB" id="1470350at2759"/>
<gene>
    <name evidence="15" type="ORF">J7T54_004487</name>
</gene>
<evidence type="ECO:0000256" key="2">
    <source>
        <dbReference type="ARBA" id="ARBA00004225"/>
    </source>
</evidence>
<feature type="binding site" description="axial binding residue" evidence="13">
    <location>
        <position position="485"/>
    </location>
    <ligand>
        <name>heme</name>
        <dbReference type="ChEBI" id="CHEBI:30413"/>
    </ligand>
    <ligandPart>
        <name>Fe</name>
        <dbReference type="ChEBI" id="CHEBI:18248"/>
    </ligandPart>
</feature>
<keyword evidence="9" id="KW-0496">Mitochondrion</keyword>
<dbReference type="InterPro" id="IPR044878">
    <property type="entry name" value="UbiA_sf"/>
</dbReference>
<comment type="function">
    <text evidence="1">Converts protoheme IX and farnesyl diphosphate to heme O.</text>
</comment>
<comment type="subcellular location">
    <subcellularLocation>
        <location evidence="2">Mitochondrion membrane</location>
        <topology evidence="2">Multi-pass membrane protein</topology>
    </subcellularLocation>
</comment>
<dbReference type="PANTHER" id="PTHR43448:SF2">
    <property type="entry name" value="PROTOHEME IX FARNESYLTRANSFERASE, MITOCHONDRIAL"/>
    <property type="match status" value="1"/>
</dbReference>
<sequence>MDKVRQVCSVPGLTVAALAQSLLAIKLFPNYCSSESHLRTVALMILANYAFGAIFWTFLYPNFLSPLRHLPGQKALVSLSHRSLMVTHRPSGDLFLDLVKQYPNEPLLNLTLTRSQVLVTDPKLLADVLVHNCYDFAKPAKIRKFLHHVLGAGLVVLEGDPHKFMRKNTMPAFGFRHIKDLYPMMYQKAETLARALRYETAGNTQSIELSTWASKVTIDIIGVAGMGRKLNVVEKGEDPLQTIYESLLEPSTEKLLFSMLSFVFGLPVVRWIPWRMNGIFDQLTGSLNDICMPMIREKRQAIEEKGDDHFDILSLLIKTNNFTDVELKDQLLTFLAAGHETTASSLTWACYLLAKHPELQMTLRTEVQAAFPRNPLDDPASLATTLESLPFLNGVIQETLRLYPTVPLTLREAQKDTFANGQFIPKGTTLVLSMWMTNRSPKIWGPQAGECRPERWINDDGKPNQTGGTSSNYDFLTFLHGPRSCIGQGFAKAEMRCLLAMMVLSFEWQLGMKEEDVMPRGVITIKAAKDPAKMLVFRNGELPGQPWLCYGVTASPDQSLRRTLSSILSLTKPRLTVLVVLSAMAPYALYPVPEILAPSMTNTPSLSPLTLLFLTTGTALCSASANTLNMLYEPLSDAKMSRTRNRPLVRNLLSKKTAVLFALAAGATGVAALYFGVNPTVSGLGLANIVLYAGIYTPLKAVTAFNTWIGAVVGGIPPLMGWAAAAGETATKDGSWRELLLASDGSSIGGWLMASLLFAWQFPHFMSLSWGIREEYKNAGLRMLAWTNPARNARVALRYSLVFPPICLALCAAGVTNWGFAVTSLPLNAWLIRDAVRMWRQQGHNGTARGLFWASVWHLPGVMMLALVHKKGMWTRAWTSVFGGGDGSWEDEELEEMKSMTAERVAETAPVAKR</sequence>
<keyword evidence="16" id="KW-1185">Reference proteome</keyword>
<proteinExistence type="inferred from homology"/>
<dbReference type="RefSeq" id="XP_051358591.1">
    <property type="nucleotide sequence ID" value="XM_051510524.1"/>
</dbReference>
<evidence type="ECO:0000256" key="1">
    <source>
        <dbReference type="ARBA" id="ARBA00004013"/>
    </source>
</evidence>
<keyword evidence="13" id="KW-0408">Iron</keyword>
<evidence type="ECO:0000256" key="13">
    <source>
        <dbReference type="PIRSR" id="PIRSR602401-1"/>
    </source>
</evidence>
<evidence type="ECO:0000256" key="7">
    <source>
        <dbReference type="ARBA" id="ARBA00022946"/>
    </source>
</evidence>
<dbReference type="Pfam" id="PF01040">
    <property type="entry name" value="UbiA"/>
    <property type="match status" value="1"/>
</dbReference>
<dbReference type="GO" id="GO:0031966">
    <property type="term" value="C:mitochondrial membrane"/>
    <property type="evidence" value="ECO:0007669"/>
    <property type="project" value="UniProtKB-SubCell"/>
</dbReference>
<accession>A0A9P9XUG3</accession>
<dbReference type="CDD" id="cd13957">
    <property type="entry name" value="PT_UbiA_Cox10"/>
    <property type="match status" value="1"/>
</dbReference>
<dbReference type="GO" id="GO:0008495">
    <property type="term" value="F:protoheme IX farnesyltransferase activity"/>
    <property type="evidence" value="ECO:0007669"/>
    <property type="project" value="InterPro"/>
</dbReference>
<dbReference type="Gene3D" id="1.10.630.10">
    <property type="entry name" value="Cytochrome P450"/>
    <property type="match status" value="1"/>
</dbReference>
<dbReference type="InterPro" id="IPR036396">
    <property type="entry name" value="Cyt_P450_sf"/>
</dbReference>
<dbReference type="PANTHER" id="PTHR43448">
    <property type="entry name" value="PROTOHEME IX FARNESYLTRANSFERASE, MITOCHONDRIAL"/>
    <property type="match status" value="1"/>
</dbReference>
<protein>
    <recommendedName>
        <fullName evidence="4">Protoheme IX farnesyltransferase, mitochondrial</fullName>
    </recommendedName>
    <alternativeName>
        <fullName evidence="12">Heme O synthase</fullName>
    </alternativeName>
</protein>
<dbReference type="Proteomes" id="UP001055219">
    <property type="component" value="Unassembled WGS sequence"/>
</dbReference>
<name>A0A9P9XUG3_9HYPO</name>
<reference evidence="15" key="1">
    <citation type="journal article" date="2021" name="J Fungi (Basel)">
        <title>Genomic and Metabolomic Analyses of the Marine Fungus Emericellopsis cladophorae: Insights into Saltwater Adaptability Mechanisms and Its Biosynthetic Potential.</title>
        <authorList>
            <person name="Goncalves M.F.M."/>
            <person name="Hilario S."/>
            <person name="Van de Peer Y."/>
            <person name="Esteves A.C."/>
            <person name="Alves A."/>
        </authorList>
    </citation>
    <scope>NUCLEOTIDE SEQUENCE</scope>
    <source>
        <strain evidence="15">MUM 19.33</strain>
    </source>
</reference>
<feature type="transmembrane region" description="Helical" evidence="14">
    <location>
        <begin position="681"/>
        <end position="699"/>
    </location>
</feature>
<dbReference type="HAMAP" id="MF_00154">
    <property type="entry name" value="CyoE_CtaB"/>
    <property type="match status" value="1"/>
</dbReference>
<keyword evidence="5" id="KW-0808">Transferase</keyword>
<keyword evidence="7" id="KW-0809">Transit peptide</keyword>
<feature type="transmembrane region" description="Helical" evidence="14">
    <location>
        <begin position="706"/>
        <end position="727"/>
    </location>
</feature>
<evidence type="ECO:0000256" key="14">
    <source>
        <dbReference type="SAM" id="Phobius"/>
    </source>
</evidence>
<dbReference type="InterPro" id="IPR000537">
    <property type="entry name" value="UbiA_prenyltransferase"/>
</dbReference>
<evidence type="ECO:0000256" key="9">
    <source>
        <dbReference type="ARBA" id="ARBA00023128"/>
    </source>
</evidence>
<reference evidence="15" key="2">
    <citation type="submission" date="2022-07" db="EMBL/GenBank/DDBJ databases">
        <authorList>
            <person name="Goncalves M.F.M."/>
            <person name="Hilario S."/>
            <person name="Van De Peer Y."/>
            <person name="Esteves A.C."/>
            <person name="Alves A."/>
        </authorList>
    </citation>
    <scope>NUCLEOTIDE SEQUENCE</scope>
    <source>
        <strain evidence="15">MUM 19.33</strain>
    </source>
</reference>
<evidence type="ECO:0000313" key="16">
    <source>
        <dbReference type="Proteomes" id="UP001055219"/>
    </source>
</evidence>
<evidence type="ECO:0000256" key="4">
    <source>
        <dbReference type="ARBA" id="ARBA00016335"/>
    </source>
</evidence>
<evidence type="ECO:0000256" key="10">
    <source>
        <dbReference type="ARBA" id="ARBA00023133"/>
    </source>
</evidence>
<dbReference type="InterPro" id="IPR002401">
    <property type="entry name" value="Cyt_P450_E_grp-I"/>
</dbReference>
<evidence type="ECO:0000256" key="6">
    <source>
        <dbReference type="ARBA" id="ARBA00022692"/>
    </source>
</evidence>
<dbReference type="InterPro" id="IPR006369">
    <property type="entry name" value="Protohaem_IX_farnesylTrfase"/>
</dbReference>
<comment type="cofactor">
    <cofactor evidence="13">
        <name>heme</name>
        <dbReference type="ChEBI" id="CHEBI:30413"/>
    </cofactor>
</comment>
<feature type="transmembrane region" description="Helical" evidence="14">
    <location>
        <begin position="850"/>
        <end position="868"/>
    </location>
</feature>
<evidence type="ECO:0000256" key="12">
    <source>
        <dbReference type="ARBA" id="ARBA00030253"/>
    </source>
</evidence>
<feature type="transmembrane region" description="Helical" evidence="14">
    <location>
        <begin position="801"/>
        <end position="821"/>
    </location>
</feature>
<dbReference type="GO" id="GO:0016705">
    <property type="term" value="F:oxidoreductase activity, acting on paired donors, with incorporation or reduction of molecular oxygen"/>
    <property type="evidence" value="ECO:0007669"/>
    <property type="project" value="InterPro"/>
</dbReference>
<dbReference type="GO" id="GO:0005506">
    <property type="term" value="F:iron ion binding"/>
    <property type="evidence" value="ECO:0007669"/>
    <property type="project" value="InterPro"/>
</dbReference>
<keyword evidence="6 14" id="KW-0812">Transmembrane</keyword>
<dbReference type="GO" id="GO:0020037">
    <property type="term" value="F:heme binding"/>
    <property type="evidence" value="ECO:0007669"/>
    <property type="project" value="InterPro"/>
</dbReference>
<dbReference type="InterPro" id="IPR001128">
    <property type="entry name" value="Cyt_P450"/>
</dbReference>
<dbReference type="GeneID" id="75830975"/>
<keyword evidence="13" id="KW-0349">Heme</keyword>
<keyword evidence="10" id="KW-0350">Heme biosynthesis</keyword>
<dbReference type="SUPFAM" id="SSF48264">
    <property type="entry name" value="Cytochrome P450"/>
    <property type="match status" value="1"/>
</dbReference>
<dbReference type="FunFam" id="1.10.630.10:FF:000051">
    <property type="entry name" value="Cytochrome P450 monooxygenase (Fum15)"/>
    <property type="match status" value="1"/>
</dbReference>